<proteinExistence type="predicted"/>
<protein>
    <submittedName>
        <fullName evidence="1">Uncharacterized protein</fullName>
    </submittedName>
</protein>
<dbReference type="Proteomes" id="UP000308092">
    <property type="component" value="Unassembled WGS sequence"/>
</dbReference>
<comment type="caution">
    <text evidence="1">The sequence shown here is derived from an EMBL/GenBank/DDBJ whole genome shotgun (WGS) entry which is preliminary data.</text>
</comment>
<evidence type="ECO:0000313" key="2">
    <source>
        <dbReference type="Proteomes" id="UP000308092"/>
    </source>
</evidence>
<dbReference type="EMBL" id="SOSA01000042">
    <property type="protein sequence ID" value="THC98517.1"/>
    <property type="molecule type" value="Genomic_DNA"/>
</dbReference>
<evidence type="ECO:0000313" key="1">
    <source>
        <dbReference type="EMBL" id="THC98517.1"/>
    </source>
</evidence>
<organism evidence="1 2">
    <name type="scientific">Aspergillus tanneri</name>
    <dbReference type="NCBI Taxonomy" id="1220188"/>
    <lineage>
        <taxon>Eukaryota</taxon>
        <taxon>Fungi</taxon>
        <taxon>Dikarya</taxon>
        <taxon>Ascomycota</taxon>
        <taxon>Pezizomycotina</taxon>
        <taxon>Eurotiomycetes</taxon>
        <taxon>Eurotiomycetidae</taxon>
        <taxon>Eurotiales</taxon>
        <taxon>Aspergillaceae</taxon>
        <taxon>Aspergillus</taxon>
        <taxon>Aspergillus subgen. Circumdati</taxon>
    </lineage>
</organism>
<accession>A0A4S3JTK9</accession>
<dbReference type="AlphaFoldDB" id="A0A4S3JTK9"/>
<keyword evidence="2" id="KW-1185">Reference proteome</keyword>
<name>A0A4S3JTK9_9EURO</name>
<dbReference type="VEuPathDB" id="FungiDB:EYZ11_002025"/>
<sequence length="69" mass="7676">MAFPDDIIERLLDHEPAVRAIGILCRCANSNDILDFRQNYGAHMKKTLDQQVIVAIQAKSSQGDFGKTS</sequence>
<reference evidence="1 2" key="1">
    <citation type="submission" date="2019-03" db="EMBL/GenBank/DDBJ databases">
        <title>The genome sequence of a newly discovered highly antifungal drug resistant Aspergillus species, Aspergillus tanneri NIH 1004.</title>
        <authorList>
            <person name="Mounaud S."/>
            <person name="Singh I."/>
            <person name="Joardar V."/>
            <person name="Pakala S."/>
            <person name="Pakala S."/>
            <person name="Venepally P."/>
            <person name="Hoover J."/>
            <person name="Nierman W."/>
            <person name="Chung J."/>
            <person name="Losada L."/>
        </authorList>
    </citation>
    <scope>NUCLEOTIDE SEQUENCE [LARGE SCALE GENOMIC DNA]</scope>
    <source>
        <strain evidence="1 2">NIH1004</strain>
    </source>
</reference>
<gene>
    <name evidence="1" type="ORF">EYZ11_002025</name>
</gene>